<accession>A0A8D9B5C1</accession>
<dbReference type="EMBL" id="HBUF01611643">
    <property type="protein sequence ID" value="CAG6778856.1"/>
    <property type="molecule type" value="Transcribed_RNA"/>
</dbReference>
<dbReference type="EMBL" id="HBUF01611642">
    <property type="protein sequence ID" value="CAG6778853.1"/>
    <property type="molecule type" value="Transcribed_RNA"/>
</dbReference>
<protein>
    <submittedName>
        <fullName evidence="1">Uncharacterized protein</fullName>
    </submittedName>
</protein>
<name>A0A8D9B5C1_9HEMI</name>
<reference evidence="1" key="1">
    <citation type="submission" date="2021-05" db="EMBL/GenBank/DDBJ databases">
        <authorList>
            <person name="Alioto T."/>
            <person name="Alioto T."/>
            <person name="Gomez Garrido J."/>
        </authorList>
    </citation>
    <scope>NUCLEOTIDE SEQUENCE</scope>
</reference>
<sequence>MYRVVVPLQNGTFFNSNLVEKVPDFVRVARGKDMPQCPGQFPLHSYSTPSQNITATLVYSTIRLSHVFALVPILRYSHIDHEIDRITNVQVKVSCGFGRVEGVPVGNVHLGSQVRLDETLWQTRGKVEATGALRVLAQWEYTH</sequence>
<organism evidence="1">
    <name type="scientific">Cacopsylla melanoneura</name>
    <dbReference type="NCBI Taxonomy" id="428564"/>
    <lineage>
        <taxon>Eukaryota</taxon>
        <taxon>Metazoa</taxon>
        <taxon>Ecdysozoa</taxon>
        <taxon>Arthropoda</taxon>
        <taxon>Hexapoda</taxon>
        <taxon>Insecta</taxon>
        <taxon>Pterygota</taxon>
        <taxon>Neoptera</taxon>
        <taxon>Paraneoptera</taxon>
        <taxon>Hemiptera</taxon>
        <taxon>Sternorrhyncha</taxon>
        <taxon>Psylloidea</taxon>
        <taxon>Psyllidae</taxon>
        <taxon>Psyllinae</taxon>
        <taxon>Cacopsylla</taxon>
    </lineage>
</organism>
<evidence type="ECO:0000313" key="1">
    <source>
        <dbReference type="EMBL" id="CAG6778853.1"/>
    </source>
</evidence>
<proteinExistence type="predicted"/>
<dbReference type="AlphaFoldDB" id="A0A8D9B5C1"/>